<name>A0A9P6PK31_9FUNG</name>
<dbReference type="AlphaFoldDB" id="A0A9P6PK31"/>
<accession>A0A9P6PK31</accession>
<keyword evidence="2" id="KW-1185">Reference proteome</keyword>
<organism evidence="1 2">
    <name type="scientific">Mortierella polycephala</name>
    <dbReference type="NCBI Taxonomy" id="41804"/>
    <lineage>
        <taxon>Eukaryota</taxon>
        <taxon>Fungi</taxon>
        <taxon>Fungi incertae sedis</taxon>
        <taxon>Mucoromycota</taxon>
        <taxon>Mortierellomycotina</taxon>
        <taxon>Mortierellomycetes</taxon>
        <taxon>Mortierellales</taxon>
        <taxon>Mortierellaceae</taxon>
        <taxon>Mortierella</taxon>
    </lineage>
</organism>
<protein>
    <submittedName>
        <fullName evidence="1">Uncharacterized protein</fullName>
    </submittedName>
</protein>
<comment type="caution">
    <text evidence="1">The sequence shown here is derived from an EMBL/GenBank/DDBJ whole genome shotgun (WGS) entry which is preliminary data.</text>
</comment>
<dbReference type="EMBL" id="JAAAJA010002446">
    <property type="protein sequence ID" value="KAG0240155.1"/>
    <property type="molecule type" value="Genomic_DNA"/>
</dbReference>
<reference evidence="1" key="1">
    <citation type="journal article" date="2020" name="Fungal Divers.">
        <title>Resolving the Mortierellaceae phylogeny through synthesis of multi-gene phylogenetics and phylogenomics.</title>
        <authorList>
            <person name="Vandepol N."/>
            <person name="Liber J."/>
            <person name="Desiro A."/>
            <person name="Na H."/>
            <person name="Kennedy M."/>
            <person name="Barry K."/>
            <person name="Grigoriev I.V."/>
            <person name="Miller A.N."/>
            <person name="O'Donnell K."/>
            <person name="Stajich J.E."/>
            <person name="Bonito G."/>
        </authorList>
    </citation>
    <scope>NUCLEOTIDE SEQUENCE</scope>
    <source>
        <strain evidence="1">KOD948</strain>
    </source>
</reference>
<proteinExistence type="predicted"/>
<evidence type="ECO:0000313" key="2">
    <source>
        <dbReference type="Proteomes" id="UP000726737"/>
    </source>
</evidence>
<dbReference type="OrthoDB" id="2426605at2759"/>
<dbReference type="Proteomes" id="UP000726737">
    <property type="component" value="Unassembled WGS sequence"/>
</dbReference>
<evidence type="ECO:0000313" key="1">
    <source>
        <dbReference type="EMBL" id="KAG0240155.1"/>
    </source>
</evidence>
<gene>
    <name evidence="1" type="ORF">BG011_003737</name>
</gene>
<sequence>MCAALVGDMEIVGWKGTGLEQGTSFKHISMKDFMDAHVNHNSIRNNKAVAPFFFPKPQLSGPDMVFYIRVKGRLFPVFVQLKLRQAFSTEEWKDALSTVSAEKIESHAKEFLEYCPEKIYISMIIAYPAKWTSKLAQRPDI</sequence>
<feature type="non-terminal residue" evidence="1">
    <location>
        <position position="141"/>
    </location>
</feature>